<accession>A0A8T1NZR4</accession>
<protein>
    <submittedName>
        <fullName evidence="1">Uncharacterized protein</fullName>
    </submittedName>
</protein>
<dbReference type="EMBL" id="CM031819">
    <property type="protein sequence ID" value="KAG6634874.1"/>
    <property type="molecule type" value="Genomic_DNA"/>
</dbReference>
<gene>
    <name evidence="1" type="ORF">CIPAW_11G002300</name>
</gene>
<evidence type="ECO:0000313" key="2">
    <source>
        <dbReference type="Proteomes" id="UP000811609"/>
    </source>
</evidence>
<dbReference type="AlphaFoldDB" id="A0A8T1NZR4"/>
<proteinExistence type="predicted"/>
<sequence>MKIKESCLISKDDLPKSTVGFSKLFMSGDGTST</sequence>
<reference evidence="1" key="1">
    <citation type="submission" date="2020-12" db="EMBL/GenBank/DDBJ databases">
        <title>WGS assembly of Carya illinoinensis cv. Pawnee.</title>
        <authorList>
            <person name="Platts A."/>
            <person name="Shu S."/>
            <person name="Wright S."/>
            <person name="Barry K."/>
            <person name="Edger P."/>
            <person name="Pires J.C."/>
            <person name="Schmutz J."/>
        </authorList>
    </citation>
    <scope>NUCLEOTIDE SEQUENCE</scope>
    <source>
        <tissue evidence="1">Leaf</tissue>
    </source>
</reference>
<keyword evidence="2" id="KW-1185">Reference proteome</keyword>
<organism evidence="1 2">
    <name type="scientific">Carya illinoinensis</name>
    <name type="common">Pecan</name>
    <dbReference type="NCBI Taxonomy" id="32201"/>
    <lineage>
        <taxon>Eukaryota</taxon>
        <taxon>Viridiplantae</taxon>
        <taxon>Streptophyta</taxon>
        <taxon>Embryophyta</taxon>
        <taxon>Tracheophyta</taxon>
        <taxon>Spermatophyta</taxon>
        <taxon>Magnoliopsida</taxon>
        <taxon>eudicotyledons</taxon>
        <taxon>Gunneridae</taxon>
        <taxon>Pentapetalae</taxon>
        <taxon>rosids</taxon>
        <taxon>fabids</taxon>
        <taxon>Fagales</taxon>
        <taxon>Juglandaceae</taxon>
        <taxon>Carya</taxon>
    </lineage>
</organism>
<name>A0A8T1NZR4_CARIL</name>
<evidence type="ECO:0000313" key="1">
    <source>
        <dbReference type="EMBL" id="KAG6634874.1"/>
    </source>
</evidence>
<dbReference type="Proteomes" id="UP000811609">
    <property type="component" value="Chromosome 11"/>
</dbReference>
<comment type="caution">
    <text evidence="1">The sequence shown here is derived from an EMBL/GenBank/DDBJ whole genome shotgun (WGS) entry which is preliminary data.</text>
</comment>